<gene>
    <name evidence="2" type="ORF">ILEXP_LOCUS44811</name>
</gene>
<evidence type="ECO:0000313" key="3">
    <source>
        <dbReference type="Proteomes" id="UP001642360"/>
    </source>
</evidence>
<sequence length="63" mass="7147">NNDHRIKQRGAANNRSVNQRTSNQQTMTINGIAIERSSWLELRELEEDEIGREAGNAGRGVKR</sequence>
<evidence type="ECO:0000313" key="2">
    <source>
        <dbReference type="EMBL" id="CAK9175019.1"/>
    </source>
</evidence>
<proteinExistence type="predicted"/>
<feature type="region of interest" description="Disordered" evidence="1">
    <location>
        <begin position="1"/>
        <end position="26"/>
    </location>
</feature>
<feature type="compositionally biased region" description="Polar residues" evidence="1">
    <location>
        <begin position="11"/>
        <end position="26"/>
    </location>
</feature>
<name>A0ABC8U3Z1_9AQUA</name>
<dbReference type="Proteomes" id="UP001642360">
    <property type="component" value="Unassembled WGS sequence"/>
</dbReference>
<dbReference type="EMBL" id="CAUOFW020006511">
    <property type="protein sequence ID" value="CAK9175019.1"/>
    <property type="molecule type" value="Genomic_DNA"/>
</dbReference>
<feature type="non-terminal residue" evidence="2">
    <location>
        <position position="1"/>
    </location>
</feature>
<protein>
    <submittedName>
        <fullName evidence="2">Uncharacterized protein</fullName>
    </submittedName>
</protein>
<organism evidence="2 3">
    <name type="scientific">Ilex paraguariensis</name>
    <name type="common">yerba mate</name>
    <dbReference type="NCBI Taxonomy" id="185542"/>
    <lineage>
        <taxon>Eukaryota</taxon>
        <taxon>Viridiplantae</taxon>
        <taxon>Streptophyta</taxon>
        <taxon>Embryophyta</taxon>
        <taxon>Tracheophyta</taxon>
        <taxon>Spermatophyta</taxon>
        <taxon>Magnoliopsida</taxon>
        <taxon>eudicotyledons</taxon>
        <taxon>Gunneridae</taxon>
        <taxon>Pentapetalae</taxon>
        <taxon>asterids</taxon>
        <taxon>campanulids</taxon>
        <taxon>Aquifoliales</taxon>
        <taxon>Aquifoliaceae</taxon>
        <taxon>Ilex</taxon>
    </lineage>
</organism>
<evidence type="ECO:0000256" key="1">
    <source>
        <dbReference type="SAM" id="MobiDB-lite"/>
    </source>
</evidence>
<reference evidence="2 3" key="1">
    <citation type="submission" date="2024-02" db="EMBL/GenBank/DDBJ databases">
        <authorList>
            <person name="Vignale AGUSTIN F."/>
            <person name="Sosa J E."/>
            <person name="Modenutti C."/>
        </authorList>
    </citation>
    <scope>NUCLEOTIDE SEQUENCE [LARGE SCALE GENOMIC DNA]</scope>
</reference>
<dbReference type="AlphaFoldDB" id="A0ABC8U3Z1"/>
<comment type="caution">
    <text evidence="2">The sequence shown here is derived from an EMBL/GenBank/DDBJ whole genome shotgun (WGS) entry which is preliminary data.</text>
</comment>
<accession>A0ABC8U3Z1</accession>
<keyword evidence="3" id="KW-1185">Reference proteome</keyword>